<protein>
    <submittedName>
        <fullName evidence="1">Uncharacterized protein</fullName>
    </submittedName>
</protein>
<organism evidence="1 2">
    <name type="scientific">Smittium culicis</name>
    <dbReference type="NCBI Taxonomy" id="133412"/>
    <lineage>
        <taxon>Eukaryota</taxon>
        <taxon>Fungi</taxon>
        <taxon>Fungi incertae sedis</taxon>
        <taxon>Zoopagomycota</taxon>
        <taxon>Kickxellomycotina</taxon>
        <taxon>Harpellomycetes</taxon>
        <taxon>Harpellales</taxon>
        <taxon>Legeriomycetaceae</taxon>
        <taxon>Smittium</taxon>
    </lineage>
</organism>
<dbReference type="OrthoDB" id="5691811at2759"/>
<proteinExistence type="predicted"/>
<dbReference type="AlphaFoldDB" id="A0A1R1XJQ2"/>
<gene>
    <name evidence="1" type="ORF">AYI70_g7630</name>
</gene>
<keyword evidence="2" id="KW-1185">Reference proteome</keyword>
<dbReference type="Proteomes" id="UP000187283">
    <property type="component" value="Unassembled WGS sequence"/>
</dbReference>
<comment type="caution">
    <text evidence="1">The sequence shown here is derived from an EMBL/GenBank/DDBJ whole genome shotgun (WGS) entry which is preliminary data.</text>
</comment>
<reference evidence="1 2" key="1">
    <citation type="submission" date="2017-01" db="EMBL/GenBank/DDBJ databases">
        <authorList>
            <person name="Mah S.A."/>
            <person name="Swanson W.J."/>
            <person name="Moy G.W."/>
            <person name="Vacquier V.D."/>
        </authorList>
    </citation>
    <scope>NUCLEOTIDE SEQUENCE [LARGE SCALE GENOMIC DNA]</scope>
    <source>
        <strain evidence="1 2">GSMNP</strain>
    </source>
</reference>
<accession>A0A1R1XJQ2</accession>
<evidence type="ECO:0000313" key="2">
    <source>
        <dbReference type="Proteomes" id="UP000187283"/>
    </source>
</evidence>
<dbReference type="EMBL" id="LSSN01002870">
    <property type="protein sequence ID" value="OMJ14871.1"/>
    <property type="molecule type" value="Genomic_DNA"/>
</dbReference>
<name>A0A1R1XJQ2_9FUNG</name>
<evidence type="ECO:0000313" key="1">
    <source>
        <dbReference type="EMBL" id="OMJ14871.1"/>
    </source>
</evidence>
<sequence>MSVLIFDTASTVTQGRLDNFNKGINLPGKSYQLVESRRNAPEFVNPFVGASRQVIKTLTSTGDVEIPFEIYLESPSHFEGPTTGLTFAETTFGTQEQLIVTKENIEIDSDADRT</sequence>